<proteinExistence type="predicted"/>
<dbReference type="Proteomes" id="UP001064262">
    <property type="component" value="Unassembled WGS sequence"/>
</dbReference>
<dbReference type="RefSeq" id="WP_267144926.1">
    <property type="nucleotide sequence ID" value="NZ_JAODIL010000082.1"/>
</dbReference>
<reference evidence="2" key="1">
    <citation type="submission" date="2022-09" db="EMBL/GenBank/DDBJ databases">
        <title>Winslowiella arboricola sp. nov., isolated from bleeding cankers on broadleaf hosts.</title>
        <authorList>
            <person name="Brady C."/>
            <person name="Kaur S."/>
            <person name="Crampton B."/>
            <person name="Maddock D."/>
            <person name="Arnold D."/>
            <person name="Denman S."/>
        </authorList>
    </citation>
    <scope>NUCLEOTIDE SEQUENCE</scope>
    <source>
        <strain evidence="2">BAC 15a-03b</strain>
    </source>
</reference>
<dbReference type="EMBL" id="JAODIM010000043">
    <property type="protein sequence ID" value="MCU5779452.1"/>
    <property type="molecule type" value="Genomic_DNA"/>
</dbReference>
<keyword evidence="3" id="KW-1185">Reference proteome</keyword>
<feature type="region of interest" description="Disordered" evidence="1">
    <location>
        <begin position="1"/>
        <end position="26"/>
    </location>
</feature>
<gene>
    <name evidence="2" type="ORF">N5923_18375</name>
</gene>
<dbReference type="AlphaFoldDB" id="A0A9J6PX71"/>
<evidence type="ECO:0000313" key="2">
    <source>
        <dbReference type="EMBL" id="MCU5779452.1"/>
    </source>
</evidence>
<accession>A0A9J6PX71</accession>
<sequence>MFEQALIRKPQQVRDMKSGYCKSNHKTDEDVCIPDSWSLSSLQRSFIESMIDDKKSK</sequence>
<protein>
    <submittedName>
        <fullName evidence="2">Uncharacterized protein</fullName>
    </submittedName>
</protein>
<evidence type="ECO:0000256" key="1">
    <source>
        <dbReference type="SAM" id="MobiDB-lite"/>
    </source>
</evidence>
<organism evidence="2 3">
    <name type="scientific">Winslowiella arboricola</name>
    <dbReference type="NCBI Taxonomy" id="2978220"/>
    <lineage>
        <taxon>Bacteria</taxon>
        <taxon>Pseudomonadati</taxon>
        <taxon>Pseudomonadota</taxon>
        <taxon>Gammaproteobacteria</taxon>
        <taxon>Enterobacterales</taxon>
        <taxon>Erwiniaceae</taxon>
        <taxon>Winslowiella</taxon>
    </lineage>
</organism>
<comment type="caution">
    <text evidence="2">The sequence shown here is derived from an EMBL/GenBank/DDBJ whole genome shotgun (WGS) entry which is preliminary data.</text>
</comment>
<evidence type="ECO:0000313" key="3">
    <source>
        <dbReference type="Proteomes" id="UP001064262"/>
    </source>
</evidence>
<name>A0A9J6PX71_9GAMM</name>